<evidence type="ECO:0000313" key="3">
    <source>
        <dbReference type="Proteomes" id="UP000050525"/>
    </source>
</evidence>
<comment type="caution">
    <text evidence="2">The sequence shown here is derived from an EMBL/GenBank/DDBJ whole genome shotgun (WGS) entry which is preliminary data.</text>
</comment>
<protein>
    <submittedName>
        <fullName evidence="2">Uncharacterized protein</fullName>
    </submittedName>
</protein>
<accession>A0A151PGB2</accession>
<organism evidence="2 3">
    <name type="scientific">Alligator mississippiensis</name>
    <name type="common">American alligator</name>
    <dbReference type="NCBI Taxonomy" id="8496"/>
    <lineage>
        <taxon>Eukaryota</taxon>
        <taxon>Metazoa</taxon>
        <taxon>Chordata</taxon>
        <taxon>Craniata</taxon>
        <taxon>Vertebrata</taxon>
        <taxon>Euteleostomi</taxon>
        <taxon>Archelosauria</taxon>
        <taxon>Archosauria</taxon>
        <taxon>Crocodylia</taxon>
        <taxon>Alligatoridae</taxon>
        <taxon>Alligatorinae</taxon>
        <taxon>Alligator</taxon>
    </lineage>
</organism>
<evidence type="ECO:0000313" key="2">
    <source>
        <dbReference type="EMBL" id="KYO48060.1"/>
    </source>
</evidence>
<evidence type="ECO:0000256" key="1">
    <source>
        <dbReference type="SAM" id="MobiDB-lite"/>
    </source>
</evidence>
<proteinExistence type="predicted"/>
<dbReference type="Proteomes" id="UP000050525">
    <property type="component" value="Unassembled WGS sequence"/>
</dbReference>
<keyword evidence="3" id="KW-1185">Reference proteome</keyword>
<feature type="region of interest" description="Disordered" evidence="1">
    <location>
        <begin position="1"/>
        <end position="20"/>
    </location>
</feature>
<reference evidence="2 3" key="1">
    <citation type="journal article" date="2012" name="Genome Biol.">
        <title>Sequencing three crocodilian genomes to illuminate the evolution of archosaurs and amniotes.</title>
        <authorList>
            <person name="St John J.A."/>
            <person name="Braun E.L."/>
            <person name="Isberg S.R."/>
            <person name="Miles L.G."/>
            <person name="Chong A.Y."/>
            <person name="Gongora J."/>
            <person name="Dalzell P."/>
            <person name="Moran C."/>
            <person name="Bed'hom B."/>
            <person name="Abzhanov A."/>
            <person name="Burgess S.C."/>
            <person name="Cooksey A.M."/>
            <person name="Castoe T.A."/>
            <person name="Crawford N.G."/>
            <person name="Densmore L.D."/>
            <person name="Drew J.C."/>
            <person name="Edwards S.V."/>
            <person name="Faircloth B.C."/>
            <person name="Fujita M.K."/>
            <person name="Greenwold M.J."/>
            <person name="Hoffmann F.G."/>
            <person name="Howard J.M."/>
            <person name="Iguchi T."/>
            <person name="Janes D.E."/>
            <person name="Khan S.Y."/>
            <person name="Kohno S."/>
            <person name="de Koning A.J."/>
            <person name="Lance S.L."/>
            <person name="McCarthy F.M."/>
            <person name="McCormack J.E."/>
            <person name="Merchant M.E."/>
            <person name="Peterson D.G."/>
            <person name="Pollock D.D."/>
            <person name="Pourmand N."/>
            <person name="Raney B.J."/>
            <person name="Roessler K.A."/>
            <person name="Sanford J.R."/>
            <person name="Sawyer R.H."/>
            <person name="Schmidt C.J."/>
            <person name="Triplett E.W."/>
            <person name="Tuberville T.D."/>
            <person name="Venegas-Anaya M."/>
            <person name="Howard J.T."/>
            <person name="Jarvis E.D."/>
            <person name="Guillette L.J.Jr."/>
            <person name="Glenn T.C."/>
            <person name="Green R.E."/>
            <person name="Ray D.A."/>
        </authorList>
    </citation>
    <scope>NUCLEOTIDE SEQUENCE [LARGE SCALE GENOMIC DNA]</scope>
    <source>
        <strain evidence="2">KSC_2009_1</strain>
    </source>
</reference>
<gene>
    <name evidence="2" type="ORF">Y1Q_0001879</name>
</gene>
<sequence length="80" mass="8901">MTRERTTALQHGTGYQRPIFEGGTRRSQHLHAQVEIGCYCHMSLPGLPNVTLDTAGTVPTLAHVLLPMCHHEGTWTRARP</sequence>
<dbReference type="AlphaFoldDB" id="A0A151PGB2"/>
<name>A0A151PGB2_ALLMI</name>
<dbReference type="EMBL" id="AKHW03000257">
    <property type="protein sequence ID" value="KYO48060.1"/>
    <property type="molecule type" value="Genomic_DNA"/>
</dbReference>